<dbReference type="OrthoDB" id="2874149at2759"/>
<evidence type="ECO:0000256" key="7">
    <source>
        <dbReference type="ARBA" id="ARBA00023136"/>
    </source>
</evidence>
<evidence type="ECO:0000256" key="1">
    <source>
        <dbReference type="ARBA" id="ARBA00004141"/>
    </source>
</evidence>
<dbReference type="GO" id="GO:0000750">
    <property type="term" value="P:pheromone-dependent signal transduction involved in conjugation with cellular fusion"/>
    <property type="evidence" value="ECO:0007669"/>
    <property type="project" value="TreeGrafter"/>
</dbReference>
<keyword evidence="9" id="KW-0807">Transducer</keyword>
<evidence type="ECO:0000256" key="9">
    <source>
        <dbReference type="ARBA" id="ARBA00023224"/>
    </source>
</evidence>
<comment type="similarity">
    <text evidence="2">Belongs to the G-protein coupled receptor 4 family.</text>
</comment>
<comment type="subcellular location">
    <subcellularLocation>
        <location evidence="1">Membrane</location>
        <topology evidence="1">Multi-pass membrane protein</topology>
    </subcellularLocation>
</comment>
<dbReference type="GO" id="GO:0004932">
    <property type="term" value="F:mating-type factor pheromone receptor activity"/>
    <property type="evidence" value="ECO:0007669"/>
    <property type="project" value="InterPro"/>
</dbReference>
<evidence type="ECO:0000256" key="3">
    <source>
        <dbReference type="ARBA" id="ARBA00022507"/>
    </source>
</evidence>
<dbReference type="RefSeq" id="XP_026602082.1">
    <property type="nucleotide sequence ID" value="XM_026748992.1"/>
</dbReference>
<keyword evidence="6" id="KW-0297">G-protein coupled receptor</keyword>
<evidence type="ECO:0000256" key="8">
    <source>
        <dbReference type="ARBA" id="ARBA00023170"/>
    </source>
</evidence>
<dbReference type="GeneID" id="38117346"/>
<dbReference type="AlphaFoldDB" id="A0A3D8RK85"/>
<name>A0A3D8RK85_9EURO</name>
<keyword evidence="3" id="KW-0589">Pheromone response</keyword>
<feature type="region of interest" description="Disordered" evidence="10">
    <location>
        <begin position="298"/>
        <end position="326"/>
    </location>
</feature>
<evidence type="ECO:0000256" key="10">
    <source>
        <dbReference type="SAM" id="MobiDB-lite"/>
    </source>
</evidence>
<dbReference type="PANTHER" id="PTHR28097:SF1">
    <property type="entry name" value="PHEROMONE A FACTOR RECEPTOR"/>
    <property type="match status" value="1"/>
</dbReference>
<evidence type="ECO:0000256" key="11">
    <source>
        <dbReference type="SAM" id="Phobius"/>
    </source>
</evidence>
<keyword evidence="8" id="KW-0675">Receptor</keyword>
<dbReference type="GO" id="GO:0005886">
    <property type="term" value="C:plasma membrane"/>
    <property type="evidence" value="ECO:0007669"/>
    <property type="project" value="TreeGrafter"/>
</dbReference>
<evidence type="ECO:0008006" key="14">
    <source>
        <dbReference type="Google" id="ProtNLM"/>
    </source>
</evidence>
<evidence type="ECO:0000313" key="12">
    <source>
        <dbReference type="EMBL" id="RDW74314.1"/>
    </source>
</evidence>
<proteinExistence type="inferred from homology"/>
<dbReference type="Pfam" id="PF02076">
    <property type="entry name" value="STE3"/>
    <property type="match status" value="2"/>
</dbReference>
<comment type="caution">
    <text evidence="12">The sequence shown here is derived from an EMBL/GenBank/DDBJ whole genome shotgun (WGS) entry which is preliminary data.</text>
</comment>
<dbReference type="PRINTS" id="PR00899">
    <property type="entry name" value="GPCRSTE3"/>
</dbReference>
<keyword evidence="7 11" id="KW-0472">Membrane</keyword>
<evidence type="ECO:0000313" key="13">
    <source>
        <dbReference type="Proteomes" id="UP000256690"/>
    </source>
</evidence>
<evidence type="ECO:0000256" key="5">
    <source>
        <dbReference type="ARBA" id="ARBA00022989"/>
    </source>
</evidence>
<evidence type="ECO:0000256" key="2">
    <source>
        <dbReference type="ARBA" id="ARBA00011085"/>
    </source>
</evidence>
<feature type="transmembrane region" description="Helical" evidence="11">
    <location>
        <begin position="157"/>
        <end position="173"/>
    </location>
</feature>
<organism evidence="12 13">
    <name type="scientific">Aspergillus mulundensis</name>
    <dbReference type="NCBI Taxonomy" id="1810919"/>
    <lineage>
        <taxon>Eukaryota</taxon>
        <taxon>Fungi</taxon>
        <taxon>Dikarya</taxon>
        <taxon>Ascomycota</taxon>
        <taxon>Pezizomycotina</taxon>
        <taxon>Eurotiomycetes</taxon>
        <taxon>Eurotiomycetidae</taxon>
        <taxon>Eurotiales</taxon>
        <taxon>Aspergillaceae</taxon>
        <taxon>Aspergillus</taxon>
        <taxon>Aspergillus subgen. Nidulantes</taxon>
    </lineage>
</organism>
<feature type="transmembrane region" description="Helical" evidence="11">
    <location>
        <begin position="39"/>
        <end position="62"/>
    </location>
</feature>
<evidence type="ECO:0000256" key="4">
    <source>
        <dbReference type="ARBA" id="ARBA00022692"/>
    </source>
</evidence>
<dbReference type="PANTHER" id="PTHR28097">
    <property type="entry name" value="PHEROMONE A FACTOR RECEPTOR"/>
    <property type="match status" value="1"/>
</dbReference>
<sequence length="455" mass="50540">METPTMSLSTETVVMQTLAVSSIMALTPPLVLHWKNRNFPAAIMMAWFIVLNIFSVANAFIWPTDDFANWWDGAGLCDIEVKMMIASYIAIPGSLPGHSCPEQASTLDKPFHGSLVLHHSSPVCGSDALHLPRQPLFYLWRLRMHYQSRSKLGEPRTGLYMAACGLVLFRLKRYRNRFNEIIRAADSGTNKSRFLRLFFLAFVMLVALVPLQAYVVYVQIKLSLPWHAFSWSLIHGPGSSAGVIQMVPGGGKVYFDRWIPITAGYVAFIFFGTGRDASRMYRSLLRPFGLDCCFSPTETTSSGSSRPTAGSGGSRAHLVPKRSQAQDDLYHSARTNSTDCTFSSETSYKEKDLEKGTSVSRVIEAPGAPREEGLKTHFAWFRNPFSRSASADKMRSRSTPNLAVPTNSNTVCSNAWAGTSQSRGSIDLVDLTGSISPRTDFIRVKQVIRQEELQV</sequence>
<accession>A0A3D8RK85</accession>
<reference evidence="12 13" key="1">
    <citation type="journal article" date="2018" name="IMA Fungus">
        <title>IMA Genome-F 9: Draft genome sequence of Annulohypoxylon stygium, Aspergillus mulundensis, Berkeleyomyces basicola (syn. Thielaviopsis basicola), Ceratocystis smalleyi, two Cercospora beticola strains, Coleophoma cylindrospora, Fusarium fracticaudum, Phialophora cf. hyalina, and Morchella septimelata.</title>
        <authorList>
            <person name="Wingfield B.D."/>
            <person name="Bills G.F."/>
            <person name="Dong Y."/>
            <person name="Huang W."/>
            <person name="Nel W.J."/>
            <person name="Swalarsk-Parry B.S."/>
            <person name="Vaghefi N."/>
            <person name="Wilken P.M."/>
            <person name="An Z."/>
            <person name="de Beer Z.W."/>
            <person name="De Vos L."/>
            <person name="Chen L."/>
            <person name="Duong T.A."/>
            <person name="Gao Y."/>
            <person name="Hammerbacher A."/>
            <person name="Kikkert J.R."/>
            <person name="Li Y."/>
            <person name="Li H."/>
            <person name="Li K."/>
            <person name="Li Q."/>
            <person name="Liu X."/>
            <person name="Ma X."/>
            <person name="Naidoo K."/>
            <person name="Pethybridge S.J."/>
            <person name="Sun J."/>
            <person name="Steenkamp E.T."/>
            <person name="van der Nest M.A."/>
            <person name="van Wyk S."/>
            <person name="Wingfield M.J."/>
            <person name="Xiong C."/>
            <person name="Yue Q."/>
            <person name="Zhang X."/>
        </authorList>
    </citation>
    <scope>NUCLEOTIDE SEQUENCE [LARGE SCALE GENOMIC DNA]</scope>
    <source>
        <strain evidence="12 13">DSM 5745</strain>
    </source>
</reference>
<feature type="transmembrane region" description="Helical" evidence="11">
    <location>
        <begin position="12"/>
        <end position="32"/>
    </location>
</feature>
<keyword evidence="4 11" id="KW-0812">Transmembrane</keyword>
<feature type="transmembrane region" description="Helical" evidence="11">
    <location>
        <begin position="194"/>
        <end position="217"/>
    </location>
</feature>
<evidence type="ECO:0000256" key="6">
    <source>
        <dbReference type="ARBA" id="ARBA00023040"/>
    </source>
</evidence>
<dbReference type="STRING" id="1810919.A0A3D8RK85"/>
<dbReference type="Proteomes" id="UP000256690">
    <property type="component" value="Unassembled WGS sequence"/>
</dbReference>
<dbReference type="InterPro" id="IPR001499">
    <property type="entry name" value="GPCR_STE3"/>
</dbReference>
<dbReference type="EMBL" id="PVWQ01000008">
    <property type="protein sequence ID" value="RDW74314.1"/>
    <property type="molecule type" value="Genomic_DNA"/>
</dbReference>
<feature type="compositionally biased region" description="Polar residues" evidence="10">
    <location>
        <begin position="298"/>
        <end position="308"/>
    </location>
</feature>
<keyword evidence="13" id="KW-1185">Reference proteome</keyword>
<feature type="transmembrane region" description="Helical" evidence="11">
    <location>
        <begin position="258"/>
        <end position="277"/>
    </location>
</feature>
<gene>
    <name evidence="12" type="ORF">DSM5745_06976</name>
</gene>
<protein>
    <recommendedName>
        <fullName evidence="14">A-pheromone receptor PreA</fullName>
    </recommendedName>
</protein>
<keyword evidence="5 11" id="KW-1133">Transmembrane helix</keyword>